<evidence type="ECO:0008006" key="4">
    <source>
        <dbReference type="Google" id="ProtNLM"/>
    </source>
</evidence>
<evidence type="ECO:0000313" key="3">
    <source>
        <dbReference type="Proteomes" id="UP001164390"/>
    </source>
</evidence>
<keyword evidence="3" id="KW-1185">Reference proteome</keyword>
<dbReference type="PANTHER" id="PTHR21174:SF0">
    <property type="entry name" value="HD PHOSPHOHYDROLASE FAMILY PROTEIN-RELATED"/>
    <property type="match status" value="1"/>
</dbReference>
<dbReference type="Proteomes" id="UP001164390">
    <property type="component" value="Chromosome"/>
</dbReference>
<protein>
    <recommendedName>
        <fullName evidence="4">Metal-dependent HD superfamily phosphohydrolase</fullName>
    </recommendedName>
</protein>
<dbReference type="RefSeq" id="WP_271635653.1">
    <property type="nucleotide sequence ID" value="NZ_CP094970.1"/>
</dbReference>
<dbReference type="PIRSF" id="PIRSF035170">
    <property type="entry name" value="HD_phosphohydro"/>
    <property type="match status" value="1"/>
</dbReference>
<sequence length="187" mass="20835">MSGWQAGLERRWSEPHRHHHDRTHLADVLAALDELAAGGEPFDAEVVRTAAWFHDAVYDPRADDNEERSAELALELLPSDENPSEVARLVRITRTHAADAGDSNAAALCDADLSVLASDRERYDRYADNVRREYAHVPDADFHAGRAAILVGFLERAALFTTATGRARWESPARANLDREIATLRSR</sequence>
<name>A0AA46YML3_9ACTN</name>
<evidence type="ECO:0000313" key="2">
    <source>
        <dbReference type="EMBL" id="UYM06734.1"/>
    </source>
</evidence>
<dbReference type="AlphaFoldDB" id="A0AA46YML3"/>
<feature type="region of interest" description="Disordered" evidence="1">
    <location>
        <begin position="1"/>
        <end position="20"/>
    </location>
</feature>
<reference evidence="2" key="1">
    <citation type="submission" date="2022-01" db="EMBL/GenBank/DDBJ databases">
        <title>Nocardioidaceae gen. sp. A5X3R13.</title>
        <authorList>
            <person name="Lopez Marin M.A."/>
            <person name="Uhlik O."/>
        </authorList>
    </citation>
    <scope>NUCLEOTIDE SEQUENCE</scope>
    <source>
        <strain evidence="2">A5X3R13</strain>
    </source>
</reference>
<dbReference type="InterPro" id="IPR009218">
    <property type="entry name" value="HD_phosphohydro"/>
</dbReference>
<proteinExistence type="predicted"/>
<dbReference type="Gene3D" id="1.10.3210.10">
    <property type="entry name" value="Hypothetical protein af1432"/>
    <property type="match status" value="1"/>
</dbReference>
<dbReference type="PANTHER" id="PTHR21174">
    <property type="match status" value="1"/>
</dbReference>
<evidence type="ECO:0000256" key="1">
    <source>
        <dbReference type="SAM" id="MobiDB-lite"/>
    </source>
</evidence>
<organism evidence="2 3">
    <name type="scientific">Solicola gregarius</name>
    <dbReference type="NCBI Taxonomy" id="2908642"/>
    <lineage>
        <taxon>Bacteria</taxon>
        <taxon>Bacillati</taxon>
        <taxon>Actinomycetota</taxon>
        <taxon>Actinomycetes</taxon>
        <taxon>Propionibacteriales</taxon>
        <taxon>Nocardioidaceae</taxon>
        <taxon>Solicola</taxon>
    </lineage>
</organism>
<accession>A0AA46YML3</accession>
<dbReference type="EMBL" id="CP094970">
    <property type="protein sequence ID" value="UYM06734.1"/>
    <property type="molecule type" value="Genomic_DNA"/>
</dbReference>
<gene>
    <name evidence="2" type="ORF">L0C25_06590</name>
</gene>
<dbReference type="KEGG" id="sgrg:L0C25_06590"/>
<dbReference type="SUPFAM" id="SSF109604">
    <property type="entry name" value="HD-domain/PDEase-like"/>
    <property type="match status" value="1"/>
</dbReference>